<dbReference type="InterPro" id="IPR052207">
    <property type="entry name" value="Max-like/E-box_TFs"/>
</dbReference>
<evidence type="ECO:0000313" key="9">
    <source>
        <dbReference type="Proteomes" id="UP000664521"/>
    </source>
</evidence>
<keyword evidence="5" id="KW-0539">Nucleus</keyword>
<name>A0A8H3ISH2_9LECA</name>
<dbReference type="PANTHER" id="PTHR15741">
    <property type="entry name" value="BASIC HELIX-LOOP-HELIX ZIP TRANSCRIPTION FACTOR"/>
    <property type="match status" value="1"/>
</dbReference>
<evidence type="ECO:0000256" key="2">
    <source>
        <dbReference type="ARBA" id="ARBA00023015"/>
    </source>
</evidence>
<protein>
    <recommendedName>
        <fullName evidence="7">BHLH domain-containing protein</fullName>
    </recommendedName>
</protein>
<gene>
    <name evidence="8" type="ORF">HETSPECPRED_008154</name>
</gene>
<dbReference type="InterPro" id="IPR036638">
    <property type="entry name" value="HLH_DNA-bd_sf"/>
</dbReference>
<comment type="subcellular location">
    <subcellularLocation>
        <location evidence="1">Nucleus</location>
    </subcellularLocation>
</comment>
<dbReference type="GO" id="GO:0000981">
    <property type="term" value="F:DNA-binding transcription factor activity, RNA polymerase II-specific"/>
    <property type="evidence" value="ECO:0007669"/>
    <property type="project" value="TreeGrafter"/>
</dbReference>
<dbReference type="Pfam" id="PF00010">
    <property type="entry name" value="HLH"/>
    <property type="match status" value="1"/>
</dbReference>
<dbReference type="Gene3D" id="4.10.280.10">
    <property type="entry name" value="Helix-loop-helix DNA-binding domain"/>
    <property type="match status" value="1"/>
</dbReference>
<feature type="region of interest" description="Disordered" evidence="6">
    <location>
        <begin position="261"/>
        <end position="391"/>
    </location>
</feature>
<feature type="compositionally biased region" description="Basic and acidic residues" evidence="6">
    <location>
        <begin position="381"/>
        <end position="391"/>
    </location>
</feature>
<dbReference type="GO" id="GO:0000978">
    <property type="term" value="F:RNA polymerase II cis-regulatory region sequence-specific DNA binding"/>
    <property type="evidence" value="ECO:0007669"/>
    <property type="project" value="TreeGrafter"/>
</dbReference>
<feature type="domain" description="BHLH" evidence="7">
    <location>
        <begin position="385"/>
        <end position="436"/>
    </location>
</feature>
<evidence type="ECO:0000256" key="5">
    <source>
        <dbReference type="ARBA" id="ARBA00023242"/>
    </source>
</evidence>
<dbReference type="EMBL" id="CAJPDS010000060">
    <property type="protein sequence ID" value="CAF9931645.1"/>
    <property type="molecule type" value="Genomic_DNA"/>
</dbReference>
<dbReference type="PROSITE" id="PS50888">
    <property type="entry name" value="BHLH"/>
    <property type="match status" value="1"/>
</dbReference>
<dbReference type="OrthoDB" id="5778525at2759"/>
<dbReference type="SMART" id="SM00353">
    <property type="entry name" value="HLH"/>
    <property type="match status" value="1"/>
</dbReference>
<evidence type="ECO:0000256" key="6">
    <source>
        <dbReference type="SAM" id="MobiDB-lite"/>
    </source>
</evidence>
<dbReference type="AlphaFoldDB" id="A0A8H3ISH2"/>
<proteinExistence type="predicted"/>
<organism evidence="8 9">
    <name type="scientific">Heterodermia speciosa</name>
    <dbReference type="NCBI Taxonomy" id="116794"/>
    <lineage>
        <taxon>Eukaryota</taxon>
        <taxon>Fungi</taxon>
        <taxon>Dikarya</taxon>
        <taxon>Ascomycota</taxon>
        <taxon>Pezizomycotina</taxon>
        <taxon>Lecanoromycetes</taxon>
        <taxon>OSLEUM clade</taxon>
        <taxon>Lecanoromycetidae</taxon>
        <taxon>Caliciales</taxon>
        <taxon>Physciaceae</taxon>
        <taxon>Heterodermia</taxon>
    </lineage>
</organism>
<dbReference type="InterPro" id="IPR011598">
    <property type="entry name" value="bHLH_dom"/>
</dbReference>
<evidence type="ECO:0000256" key="4">
    <source>
        <dbReference type="ARBA" id="ARBA00023163"/>
    </source>
</evidence>
<comment type="caution">
    <text evidence="8">The sequence shown here is derived from an EMBL/GenBank/DDBJ whole genome shotgun (WGS) entry which is preliminary data.</text>
</comment>
<evidence type="ECO:0000256" key="3">
    <source>
        <dbReference type="ARBA" id="ARBA00023125"/>
    </source>
</evidence>
<dbReference type="GO" id="GO:0046983">
    <property type="term" value="F:protein dimerization activity"/>
    <property type="evidence" value="ECO:0007669"/>
    <property type="project" value="InterPro"/>
</dbReference>
<dbReference type="SUPFAM" id="SSF47459">
    <property type="entry name" value="HLH, helix-loop-helix DNA-binding domain"/>
    <property type="match status" value="1"/>
</dbReference>
<dbReference type="GO" id="GO:0005634">
    <property type="term" value="C:nucleus"/>
    <property type="evidence" value="ECO:0007669"/>
    <property type="project" value="UniProtKB-SubCell"/>
</dbReference>
<dbReference type="CDD" id="cd11404">
    <property type="entry name" value="bHLHzip_Mlx_like"/>
    <property type="match status" value="1"/>
</dbReference>
<reference evidence="8" key="1">
    <citation type="submission" date="2021-03" db="EMBL/GenBank/DDBJ databases">
        <authorList>
            <person name="Tagirdzhanova G."/>
        </authorList>
    </citation>
    <scope>NUCLEOTIDE SEQUENCE</scope>
</reference>
<dbReference type="PANTHER" id="PTHR15741:SF27">
    <property type="entry name" value="TRANSCRIPTION FACTOR AP-4"/>
    <property type="match status" value="1"/>
</dbReference>
<evidence type="ECO:0000313" key="8">
    <source>
        <dbReference type="EMBL" id="CAF9931645.1"/>
    </source>
</evidence>
<keyword evidence="2" id="KW-0805">Transcription regulation</keyword>
<evidence type="ECO:0000256" key="1">
    <source>
        <dbReference type="ARBA" id="ARBA00004123"/>
    </source>
</evidence>
<feature type="compositionally biased region" description="Polar residues" evidence="6">
    <location>
        <begin position="346"/>
        <end position="380"/>
    </location>
</feature>
<dbReference type="Proteomes" id="UP000664521">
    <property type="component" value="Unassembled WGS sequence"/>
</dbReference>
<accession>A0A8H3ISH2</accession>
<evidence type="ECO:0000259" key="7">
    <source>
        <dbReference type="PROSITE" id="PS50888"/>
    </source>
</evidence>
<keyword evidence="4" id="KW-0804">Transcription</keyword>
<keyword evidence="3" id="KW-0238">DNA-binding</keyword>
<sequence>MNQEPGRSNDYEQHPETVEVFGCKCNSYLMCYRRFESAQDFPQPPPSTQTKYQSALDFYQLSETEDWVDGFLKNHNDHEGPFEDLPGTFVGLASTLTPSERNQFFDDPRTFSNGHTSLDLRNSGPPGQVSRKSYNQLYDDLQLGLPQTISNRSSLGTHQAFEPVYDASSISAYDAMSSTVPINNYLFPTPPVSTYVPTFFDSNGDLNGPLQTSRAVQTPQRLQFGSDARFEGPGFMAPPEQETEEALVRRRINHLECLKPVLSPASTHPPSPMTQKRNHSQVQYLDKQAGSYHQFPKQNLGPPQAFDDFEDPDPTPKRKRKAVLDDDLDYEASSAPARTPSKRTKTSASKISTPNRQIVSSSRADSSKQRQASIKNSRQVLSEEQKKTNHIISEQKRRDLIRRGYEGIQVLVPALKNTKTSKGGMLESAANWLDDILRSNDVLRQQLSSLKSGRTDFA</sequence>
<keyword evidence="9" id="KW-1185">Reference proteome</keyword>